<proteinExistence type="predicted"/>
<dbReference type="GO" id="GO:0008168">
    <property type="term" value="F:methyltransferase activity"/>
    <property type="evidence" value="ECO:0007669"/>
    <property type="project" value="UniProtKB-KW"/>
</dbReference>
<dbReference type="AlphaFoldDB" id="A0A6L9S3I5"/>
<dbReference type="InterPro" id="IPR029063">
    <property type="entry name" value="SAM-dependent_MTases_sf"/>
</dbReference>
<accession>A0A6L9S3I5</accession>
<dbReference type="SUPFAM" id="SSF53335">
    <property type="entry name" value="S-adenosyl-L-methionine-dependent methyltransferases"/>
    <property type="match status" value="1"/>
</dbReference>
<dbReference type="Pfam" id="PF13489">
    <property type="entry name" value="Methyltransf_23"/>
    <property type="match status" value="1"/>
</dbReference>
<dbReference type="EMBL" id="JAAGOA010000003">
    <property type="protein sequence ID" value="NED99612.1"/>
    <property type="molecule type" value="Genomic_DNA"/>
</dbReference>
<keyword evidence="1" id="KW-0489">Methyltransferase</keyword>
<gene>
    <name evidence="1" type="ORF">G1H10_05475</name>
</gene>
<keyword evidence="2" id="KW-1185">Reference proteome</keyword>
<keyword evidence="1" id="KW-0808">Transferase</keyword>
<evidence type="ECO:0000313" key="2">
    <source>
        <dbReference type="Proteomes" id="UP000475214"/>
    </source>
</evidence>
<organism evidence="1 2">
    <name type="scientific">Phytoactinopolyspora halotolerans</name>
    <dbReference type="NCBI Taxonomy" id="1981512"/>
    <lineage>
        <taxon>Bacteria</taxon>
        <taxon>Bacillati</taxon>
        <taxon>Actinomycetota</taxon>
        <taxon>Actinomycetes</taxon>
        <taxon>Jiangellales</taxon>
        <taxon>Jiangellaceae</taxon>
        <taxon>Phytoactinopolyspora</taxon>
    </lineage>
</organism>
<name>A0A6L9S3I5_9ACTN</name>
<protein>
    <submittedName>
        <fullName evidence="1">Class I SAM-dependent methyltransferase</fullName>
    </submittedName>
</protein>
<dbReference type="GO" id="GO:0032259">
    <property type="term" value="P:methylation"/>
    <property type="evidence" value="ECO:0007669"/>
    <property type="project" value="UniProtKB-KW"/>
</dbReference>
<dbReference type="RefSeq" id="WP_163733844.1">
    <property type="nucleotide sequence ID" value="NZ_JAAGOA010000003.1"/>
</dbReference>
<comment type="caution">
    <text evidence="1">The sequence shown here is derived from an EMBL/GenBank/DDBJ whole genome shotgun (WGS) entry which is preliminary data.</text>
</comment>
<evidence type="ECO:0000313" key="1">
    <source>
        <dbReference type="EMBL" id="NED99612.1"/>
    </source>
</evidence>
<dbReference type="Proteomes" id="UP000475214">
    <property type="component" value="Unassembled WGS sequence"/>
</dbReference>
<dbReference type="Gene3D" id="3.40.50.150">
    <property type="entry name" value="Vaccinia Virus protein VP39"/>
    <property type="match status" value="1"/>
</dbReference>
<reference evidence="1 2" key="1">
    <citation type="submission" date="2020-02" db="EMBL/GenBank/DDBJ databases">
        <authorList>
            <person name="Li X.-J."/>
            <person name="Han X.-M."/>
        </authorList>
    </citation>
    <scope>NUCLEOTIDE SEQUENCE [LARGE SCALE GENOMIC DNA]</scope>
    <source>
        <strain evidence="1 2">CCTCC AB 2017055</strain>
    </source>
</reference>
<sequence>MDIDVTMVILAETAKDIADDVEVRVGLPNANPWSLPFAHRSLFRERRDDYDLFIYAEDDTLIEQRHVDAFLRLSEALPAAYIPGFMRFEEWPDGRRSMSTVHSYYRWDPSSVFVKDNRTFARFTNDHAACYMLTREHLGRIMDSGGYPMAPHEGEYDMLVSAATDPYTTCGLTKVLCLEEIDDLLIHHLPDVYLGKLGIPEEDFRLEIEAAIKLGRGDLDDAQLIEPQLPAHVVSWSKHTYPQPASPVLSVLRTQPKRILSLGTVSGVTESTLAAAGIAVTAIPVDCIQGELAASRGVDVLPPRVPTEVEIRSLPLVDTILALDVLAYFEDPVAVLRAVKPILRAGGTIVTTVPDHRRYALRNRLMPRSARVLPETWQRDGMHRTDARALRGWLESAGYRITTLDRRHASRREPLGTGGLTSKLTGNTLLAVAADA</sequence>